<dbReference type="EMBL" id="LVYU01000085">
    <property type="protein sequence ID" value="KZB00706.1"/>
    <property type="molecule type" value="Genomic_DNA"/>
</dbReference>
<evidence type="ECO:0000256" key="1">
    <source>
        <dbReference type="SAM" id="MobiDB-lite"/>
    </source>
</evidence>
<gene>
    <name evidence="2" type="ORF">A4A59_16830</name>
</gene>
<name>A0A154IJV8_RHILE</name>
<sequence length="62" mass="6121">MGGKAPTGAQGSLSSLILRRPAGASKDGAGRPACLDMPMQPLASSHPPSSFEAPAFGLRASG</sequence>
<reference evidence="2" key="1">
    <citation type="submission" date="2016-03" db="EMBL/GenBank/DDBJ databases">
        <title>Microsymbionts genomes from the relict species Vavilovia formosa.</title>
        <authorList>
            <person name="Chirak E."/>
            <person name="Kimeklis A."/>
            <person name="Kopat V."/>
            <person name="Andronov E."/>
        </authorList>
    </citation>
    <scope>NUCLEOTIDE SEQUENCE [LARGE SCALE GENOMIC DNA]</scope>
    <source>
        <strain evidence="2">Vaf12</strain>
    </source>
</reference>
<dbReference type="AlphaFoldDB" id="A0A154IJV8"/>
<comment type="caution">
    <text evidence="2">The sequence shown here is derived from an EMBL/GenBank/DDBJ whole genome shotgun (WGS) entry which is preliminary data.</text>
</comment>
<accession>A0A154IJV8</accession>
<proteinExistence type="predicted"/>
<evidence type="ECO:0000313" key="2">
    <source>
        <dbReference type="EMBL" id="KZB00706.1"/>
    </source>
</evidence>
<protein>
    <submittedName>
        <fullName evidence="2">Uncharacterized protein</fullName>
    </submittedName>
</protein>
<organism evidence="2">
    <name type="scientific">Rhizobium leguminosarum</name>
    <dbReference type="NCBI Taxonomy" id="384"/>
    <lineage>
        <taxon>Bacteria</taxon>
        <taxon>Pseudomonadati</taxon>
        <taxon>Pseudomonadota</taxon>
        <taxon>Alphaproteobacteria</taxon>
        <taxon>Hyphomicrobiales</taxon>
        <taxon>Rhizobiaceae</taxon>
        <taxon>Rhizobium/Agrobacterium group</taxon>
        <taxon>Rhizobium</taxon>
    </lineage>
</organism>
<feature type="region of interest" description="Disordered" evidence="1">
    <location>
        <begin position="1"/>
        <end position="62"/>
    </location>
</feature>